<dbReference type="InterPro" id="IPR058210">
    <property type="entry name" value="SACS/Nov_dom"/>
</dbReference>
<evidence type="ECO:0000313" key="2">
    <source>
        <dbReference type="EMBL" id="CAG2205419.1"/>
    </source>
</evidence>
<dbReference type="PANTHER" id="PTHR46919:SF2">
    <property type="entry name" value="SACSIN"/>
    <property type="match status" value="1"/>
</dbReference>
<dbReference type="SUPFAM" id="SSF55874">
    <property type="entry name" value="ATPase domain of HSP90 chaperone/DNA topoisomerase II/histidine kinase"/>
    <property type="match status" value="1"/>
</dbReference>
<dbReference type="AlphaFoldDB" id="A0A8S3RB61"/>
<evidence type="ECO:0000313" key="3">
    <source>
        <dbReference type="Proteomes" id="UP000683360"/>
    </source>
</evidence>
<dbReference type="NCBIfam" id="NF047352">
    <property type="entry name" value="P_loop_sacsin"/>
    <property type="match status" value="1"/>
</dbReference>
<gene>
    <name evidence="2" type="ORF">MEDL_19816</name>
</gene>
<dbReference type="OrthoDB" id="1262810at2759"/>
<dbReference type="EMBL" id="CAJPWZ010001022">
    <property type="protein sequence ID" value="CAG2205419.1"/>
    <property type="molecule type" value="Genomic_DNA"/>
</dbReference>
<name>A0A8S3RB61_MYTED</name>
<evidence type="ECO:0000259" key="1">
    <source>
        <dbReference type="Pfam" id="PF25794"/>
    </source>
</evidence>
<proteinExistence type="predicted"/>
<keyword evidence="3" id="KW-1185">Reference proteome</keyword>
<accession>A0A8S3RB61</accession>
<dbReference type="Proteomes" id="UP000683360">
    <property type="component" value="Unassembled WGS sequence"/>
</dbReference>
<organism evidence="2 3">
    <name type="scientific">Mytilus edulis</name>
    <name type="common">Blue mussel</name>
    <dbReference type="NCBI Taxonomy" id="6550"/>
    <lineage>
        <taxon>Eukaryota</taxon>
        <taxon>Metazoa</taxon>
        <taxon>Spiralia</taxon>
        <taxon>Lophotrochozoa</taxon>
        <taxon>Mollusca</taxon>
        <taxon>Bivalvia</taxon>
        <taxon>Autobranchia</taxon>
        <taxon>Pteriomorphia</taxon>
        <taxon>Mytilida</taxon>
        <taxon>Mytiloidea</taxon>
        <taxon>Mytilidae</taxon>
        <taxon>Mytilinae</taxon>
        <taxon>Mytilus</taxon>
    </lineage>
</organism>
<sequence length="280" mass="32071">MARHSEQTSDEENWFQNETSLTIKAATKYHERISRRCTNSFMTVTQAITTFLCTVGIKELVQNAEDAKATAMKIMFDRRNIDPGGSYGKYLKSPALCVYNNAEFEENDWDGIASVYLSHKENIAYKIGRYGQGFKSVFHITATNKTNLPVHVNASFALSQNRRHLKLSDGKSSDKFVQWNEAVVGKLVPMAYVKLVKHLIEHSIKNENPENLIKMVYDCMPQHELLYDAFWRRCVSGFYNLALQLPVFLQSATMECGLTNVLLFCAISQHMMCQHVKRKH</sequence>
<dbReference type="InterPro" id="IPR036890">
    <property type="entry name" value="HATPase_C_sf"/>
</dbReference>
<dbReference type="PANTHER" id="PTHR46919">
    <property type="entry name" value="ZINC FINGER, C3HC4 TYPE (RING FINGER) FAMILY PROTEIN"/>
    <property type="match status" value="1"/>
</dbReference>
<feature type="domain" description="Sacsin/Nov" evidence="1">
    <location>
        <begin position="57"/>
        <end position="142"/>
    </location>
</feature>
<comment type="caution">
    <text evidence="2">The sequence shown here is derived from an EMBL/GenBank/DDBJ whole genome shotgun (WGS) entry which is preliminary data.</text>
</comment>
<protein>
    <submittedName>
        <fullName evidence="2">SACS</fullName>
    </submittedName>
</protein>
<reference evidence="2" key="1">
    <citation type="submission" date="2021-03" db="EMBL/GenBank/DDBJ databases">
        <authorList>
            <person name="Bekaert M."/>
        </authorList>
    </citation>
    <scope>NUCLEOTIDE SEQUENCE</scope>
</reference>
<dbReference type="Pfam" id="PF25794">
    <property type="entry name" value="SACS"/>
    <property type="match status" value="1"/>
</dbReference>